<evidence type="ECO:0000313" key="2">
    <source>
        <dbReference type="Proteomes" id="UP000663193"/>
    </source>
</evidence>
<sequence>MAIHLTLSNAFMRRHPSACTFTSTREGALVTDAATRNTLTCTMSLYREKPYAPSAMSFTYTTITRDFIERGFVPSTTTYPYTETPF</sequence>
<accession>A0A7U2HX22</accession>
<evidence type="ECO:0000313" key="1">
    <source>
        <dbReference type="EMBL" id="QRC95085.1"/>
    </source>
</evidence>
<gene>
    <name evidence="1" type="ORF">JI435_406840</name>
</gene>
<proteinExistence type="predicted"/>
<dbReference type="EMBL" id="CP069027">
    <property type="protein sequence ID" value="QRC95085.1"/>
    <property type="molecule type" value="Genomic_DNA"/>
</dbReference>
<dbReference type="VEuPathDB" id="FungiDB:JI435_406840"/>
<organism evidence="1 2">
    <name type="scientific">Phaeosphaeria nodorum (strain SN15 / ATCC MYA-4574 / FGSC 10173)</name>
    <name type="common">Glume blotch fungus</name>
    <name type="synonym">Parastagonospora nodorum</name>
    <dbReference type="NCBI Taxonomy" id="321614"/>
    <lineage>
        <taxon>Eukaryota</taxon>
        <taxon>Fungi</taxon>
        <taxon>Dikarya</taxon>
        <taxon>Ascomycota</taxon>
        <taxon>Pezizomycotina</taxon>
        <taxon>Dothideomycetes</taxon>
        <taxon>Pleosporomycetidae</taxon>
        <taxon>Pleosporales</taxon>
        <taxon>Pleosporineae</taxon>
        <taxon>Phaeosphaeriaceae</taxon>
        <taxon>Parastagonospora</taxon>
    </lineage>
</organism>
<name>A0A7U2HX22_PHANO</name>
<dbReference type="Proteomes" id="UP000663193">
    <property type="component" value="Chromosome 5"/>
</dbReference>
<reference evidence="2" key="1">
    <citation type="journal article" date="2021" name="BMC Genomics">
        <title>Chromosome-level genome assembly and manually-curated proteome of model necrotroph Parastagonospora nodorum Sn15 reveals a genome-wide trove of candidate effector homologs, and redundancy of virulence-related functions within an accessory chromosome.</title>
        <authorList>
            <person name="Bertazzoni S."/>
            <person name="Jones D.A.B."/>
            <person name="Phan H.T."/>
            <person name="Tan K.-C."/>
            <person name="Hane J.K."/>
        </authorList>
    </citation>
    <scope>NUCLEOTIDE SEQUENCE [LARGE SCALE GENOMIC DNA]</scope>
    <source>
        <strain evidence="2">SN15 / ATCC MYA-4574 / FGSC 10173)</strain>
    </source>
</reference>
<dbReference type="AlphaFoldDB" id="A0A7U2HX22"/>
<keyword evidence="2" id="KW-1185">Reference proteome</keyword>
<protein>
    <submittedName>
        <fullName evidence="1">Uncharacterized protein</fullName>
    </submittedName>
</protein>